<accession>A0A7G9R2A9</accession>
<evidence type="ECO:0000259" key="2">
    <source>
        <dbReference type="SMART" id="SM00834"/>
    </source>
</evidence>
<feature type="compositionally biased region" description="Low complexity" evidence="1">
    <location>
        <begin position="71"/>
        <end position="84"/>
    </location>
</feature>
<dbReference type="InterPro" id="IPR013429">
    <property type="entry name" value="Regulatory_FmdB_Zinc_ribbon"/>
</dbReference>
<dbReference type="EMBL" id="CP060712">
    <property type="protein sequence ID" value="QNN49734.1"/>
    <property type="molecule type" value="Genomic_DNA"/>
</dbReference>
<sequence length="117" mass="11205">MPTYAYACTACDHRFEVVQSFSDDALTECPECGGRLRKVFNAVGIVFKGGGFYRTDSRSASSGSTAGGSSTGSAGSSAERSSGSGSSGSGSSEGSGSTPAASSTGGTSGGASSTGAA</sequence>
<proteinExistence type="predicted"/>
<dbReference type="NCBIfam" id="TIGR02605">
    <property type="entry name" value="CxxC_CxxC_SSSS"/>
    <property type="match status" value="1"/>
</dbReference>
<keyword evidence="4" id="KW-1185">Reference proteome</keyword>
<dbReference type="PANTHER" id="PTHR34404">
    <property type="entry name" value="REGULATORY PROTEIN, FMDB FAMILY"/>
    <property type="match status" value="1"/>
</dbReference>
<evidence type="ECO:0000256" key="1">
    <source>
        <dbReference type="SAM" id="MobiDB-lite"/>
    </source>
</evidence>
<dbReference type="AlphaFoldDB" id="A0A7G9R2A9"/>
<gene>
    <name evidence="3" type="ORF">H9L10_01100</name>
</gene>
<dbReference type="RefSeq" id="WP_166101548.1">
    <property type="nucleotide sequence ID" value="NZ_BMMY01000004.1"/>
</dbReference>
<dbReference type="PANTHER" id="PTHR34404:SF2">
    <property type="entry name" value="CONSERVED SERINE RICH PROTEIN"/>
    <property type="match status" value="1"/>
</dbReference>
<name>A0A7G9R2A9_9MICO</name>
<protein>
    <submittedName>
        <fullName evidence="3">FmdB family transcriptional regulator</fullName>
    </submittedName>
</protein>
<organism evidence="3 4">
    <name type="scientific">Phycicoccus endophyticus</name>
    <dbReference type="NCBI Taxonomy" id="1690220"/>
    <lineage>
        <taxon>Bacteria</taxon>
        <taxon>Bacillati</taxon>
        <taxon>Actinomycetota</taxon>
        <taxon>Actinomycetes</taxon>
        <taxon>Micrococcales</taxon>
        <taxon>Intrasporangiaceae</taxon>
        <taxon>Phycicoccus</taxon>
    </lineage>
</organism>
<dbReference type="KEGG" id="pei:H9L10_01100"/>
<reference evidence="3 4" key="1">
    <citation type="submission" date="2020-08" db="EMBL/GenBank/DDBJ databases">
        <title>Genome sequence of Phycicoccus endophyticus JCM 31784T.</title>
        <authorList>
            <person name="Hyun D.-W."/>
            <person name="Bae J.-W."/>
        </authorList>
    </citation>
    <scope>NUCLEOTIDE SEQUENCE [LARGE SCALE GENOMIC DNA]</scope>
    <source>
        <strain evidence="3 4">JCM 31784</strain>
    </source>
</reference>
<feature type="domain" description="Putative regulatory protein FmdB zinc ribbon" evidence="2">
    <location>
        <begin position="1"/>
        <end position="41"/>
    </location>
</feature>
<dbReference type="Proteomes" id="UP000515976">
    <property type="component" value="Chromosome"/>
</dbReference>
<feature type="region of interest" description="Disordered" evidence="1">
    <location>
        <begin position="51"/>
        <end position="117"/>
    </location>
</feature>
<evidence type="ECO:0000313" key="4">
    <source>
        <dbReference type="Proteomes" id="UP000515976"/>
    </source>
</evidence>
<evidence type="ECO:0000313" key="3">
    <source>
        <dbReference type="EMBL" id="QNN49734.1"/>
    </source>
</evidence>
<dbReference type="Pfam" id="PF09723">
    <property type="entry name" value="Zn_ribbon_8"/>
    <property type="match status" value="1"/>
</dbReference>
<dbReference type="SMART" id="SM00834">
    <property type="entry name" value="CxxC_CXXC_SSSS"/>
    <property type="match status" value="1"/>
</dbReference>
<feature type="compositionally biased region" description="Low complexity" evidence="1">
    <location>
        <begin position="94"/>
        <end position="117"/>
    </location>
</feature>